<proteinExistence type="predicted"/>
<dbReference type="AlphaFoldDB" id="A0AA46YRE3"/>
<reference evidence="1" key="1">
    <citation type="submission" date="2022-10" db="EMBL/GenBank/DDBJ databases">
        <title>Genome assembly of Lactococcus garvieae isolates from cricket gut.</title>
        <authorList>
            <person name="Luecke A.R."/>
            <person name="Brown A.M.V."/>
            <person name="Wakeman C.A."/>
        </authorList>
    </citation>
    <scope>NUCLEOTIDE SEQUENCE</scope>
    <source>
        <strain evidence="1">Alexii-11_2</strain>
    </source>
</reference>
<dbReference type="EMBL" id="CP109635">
    <property type="protein sequence ID" value="UYT10437.1"/>
    <property type="molecule type" value="Genomic_DNA"/>
</dbReference>
<dbReference type="RefSeq" id="WP_264308271.1">
    <property type="nucleotide sequence ID" value="NZ_CP109635.1"/>
</dbReference>
<name>A0AA46YRE3_9LACT</name>
<organism evidence="1 2">
    <name type="scientific">Lactococcus garvieae</name>
    <dbReference type="NCBI Taxonomy" id="1363"/>
    <lineage>
        <taxon>Bacteria</taxon>
        <taxon>Bacillati</taxon>
        <taxon>Bacillota</taxon>
        <taxon>Bacilli</taxon>
        <taxon>Lactobacillales</taxon>
        <taxon>Streptococcaceae</taxon>
        <taxon>Lactococcus</taxon>
    </lineage>
</organism>
<protein>
    <submittedName>
        <fullName evidence="1">Uncharacterized protein</fullName>
    </submittedName>
</protein>
<accession>A0AA46YRE3</accession>
<sequence>MKKIKLPIIVGALLLTGGIYINVKQENNTKLSQTHKIDTSKEEEKKPIPYGENYTIQGCIKKFHTYDSFEKSIKDLSFMTDDTIVILEPDVNPDEAALWAPGPNGVTHFNKDGSVKDTVTDKDPRATTIKHIKEALKVVDENAK</sequence>
<evidence type="ECO:0000313" key="2">
    <source>
        <dbReference type="Proteomes" id="UP001164042"/>
    </source>
</evidence>
<gene>
    <name evidence="1" type="ORF">OF801_00420</name>
</gene>
<dbReference type="Proteomes" id="UP001164042">
    <property type="component" value="Chromosome"/>
</dbReference>
<evidence type="ECO:0000313" key="1">
    <source>
        <dbReference type="EMBL" id="UYT10437.1"/>
    </source>
</evidence>